<dbReference type="PANTHER" id="PTHR10201:SF323">
    <property type="entry name" value="MATRIX METALLOPROTEINASE-21"/>
    <property type="match status" value="1"/>
</dbReference>
<dbReference type="GO" id="GO:0030198">
    <property type="term" value="P:extracellular matrix organization"/>
    <property type="evidence" value="ECO:0007669"/>
    <property type="project" value="TreeGrafter"/>
</dbReference>
<keyword evidence="1" id="KW-0645">Protease</keyword>
<feature type="compositionally biased region" description="Basic and acidic residues" evidence="6">
    <location>
        <begin position="146"/>
        <end position="164"/>
    </location>
</feature>
<keyword evidence="4" id="KW-0862">Zinc</keyword>
<dbReference type="SUPFAM" id="SSF55486">
    <property type="entry name" value="Metalloproteases ('zincins'), catalytic domain"/>
    <property type="match status" value="1"/>
</dbReference>
<feature type="signal peptide" evidence="7">
    <location>
        <begin position="1"/>
        <end position="22"/>
    </location>
</feature>
<feature type="region of interest" description="Disordered" evidence="6">
    <location>
        <begin position="142"/>
        <end position="171"/>
    </location>
</feature>
<dbReference type="GO" id="GO:0030574">
    <property type="term" value="P:collagen catabolic process"/>
    <property type="evidence" value="ECO:0007669"/>
    <property type="project" value="TreeGrafter"/>
</dbReference>
<dbReference type="RefSeq" id="WP_190292675.1">
    <property type="nucleotide sequence ID" value="NZ_JABFCZ010000018.1"/>
</dbReference>
<evidence type="ECO:0000259" key="8">
    <source>
        <dbReference type="SMART" id="SM00235"/>
    </source>
</evidence>
<evidence type="ECO:0000256" key="2">
    <source>
        <dbReference type="ARBA" id="ARBA00022723"/>
    </source>
</evidence>
<organism evidence="9 10">
    <name type="scientific">Roseibium aggregatum</name>
    <dbReference type="NCBI Taxonomy" id="187304"/>
    <lineage>
        <taxon>Bacteria</taxon>
        <taxon>Pseudomonadati</taxon>
        <taxon>Pseudomonadota</taxon>
        <taxon>Alphaproteobacteria</taxon>
        <taxon>Hyphomicrobiales</taxon>
        <taxon>Stappiaceae</taxon>
        <taxon>Roseibium</taxon>
    </lineage>
</organism>
<dbReference type="GO" id="GO:0004222">
    <property type="term" value="F:metalloendopeptidase activity"/>
    <property type="evidence" value="ECO:0007669"/>
    <property type="project" value="InterPro"/>
</dbReference>
<evidence type="ECO:0000256" key="5">
    <source>
        <dbReference type="ARBA" id="ARBA00023049"/>
    </source>
</evidence>
<gene>
    <name evidence="9" type="ORF">HK439_16750</name>
</gene>
<keyword evidence="5 9" id="KW-0482">Metalloprotease</keyword>
<evidence type="ECO:0000256" key="7">
    <source>
        <dbReference type="SAM" id="SignalP"/>
    </source>
</evidence>
<dbReference type="InterPro" id="IPR024079">
    <property type="entry name" value="MetalloPept_cat_dom_sf"/>
</dbReference>
<dbReference type="PANTHER" id="PTHR10201">
    <property type="entry name" value="MATRIX METALLOPROTEINASE"/>
    <property type="match status" value="1"/>
</dbReference>
<proteinExistence type="predicted"/>
<dbReference type="Gene3D" id="3.40.390.10">
    <property type="entry name" value="Collagenase (Catalytic Domain)"/>
    <property type="match status" value="1"/>
</dbReference>
<protein>
    <submittedName>
        <fullName evidence="9">Matrixin family metalloprotease</fullName>
    </submittedName>
</protein>
<evidence type="ECO:0000256" key="3">
    <source>
        <dbReference type="ARBA" id="ARBA00022801"/>
    </source>
</evidence>
<dbReference type="InterPro" id="IPR001818">
    <property type="entry name" value="Pept_M10_metallopeptidase"/>
</dbReference>
<dbReference type="Proteomes" id="UP000598467">
    <property type="component" value="Unassembled WGS sequence"/>
</dbReference>
<name>A0A926NYW7_9HYPH</name>
<evidence type="ECO:0000256" key="4">
    <source>
        <dbReference type="ARBA" id="ARBA00022833"/>
    </source>
</evidence>
<dbReference type="EMBL" id="JABFCZ010000018">
    <property type="protein sequence ID" value="MBD1547919.1"/>
    <property type="molecule type" value="Genomic_DNA"/>
</dbReference>
<keyword evidence="2" id="KW-0479">Metal-binding</keyword>
<feature type="chain" id="PRO_5037759909" evidence="7">
    <location>
        <begin position="23"/>
        <end position="257"/>
    </location>
</feature>
<dbReference type="InterPro" id="IPR021190">
    <property type="entry name" value="Pept_M10A"/>
</dbReference>
<evidence type="ECO:0000313" key="10">
    <source>
        <dbReference type="Proteomes" id="UP000598467"/>
    </source>
</evidence>
<evidence type="ECO:0000256" key="6">
    <source>
        <dbReference type="SAM" id="MobiDB-lite"/>
    </source>
</evidence>
<reference evidence="9" key="1">
    <citation type="submission" date="2020-05" db="EMBL/GenBank/DDBJ databases">
        <title>Identification of trans-AT polyketide cluster in two marine bacteria, producers of a novel glutaramide-containing polyketide sesbanimide D and analogs.</title>
        <authorList>
            <person name="Kacar D."/>
            <person name="Rodriguez P."/>
            <person name="Canedo L."/>
            <person name="Gonzalez E."/>
            <person name="Galan B."/>
            <person name="De La Calle F."/>
            <person name="Garcia J.L."/>
        </authorList>
    </citation>
    <scope>NUCLEOTIDE SEQUENCE</scope>
    <source>
        <strain evidence="9">PHM038</strain>
    </source>
</reference>
<evidence type="ECO:0000256" key="1">
    <source>
        <dbReference type="ARBA" id="ARBA00022670"/>
    </source>
</evidence>
<feature type="domain" description="Peptidase metallopeptidase" evidence="8">
    <location>
        <begin position="38"/>
        <end position="252"/>
    </location>
</feature>
<dbReference type="GO" id="GO:0008270">
    <property type="term" value="F:zinc ion binding"/>
    <property type="evidence" value="ECO:0007669"/>
    <property type="project" value="InterPro"/>
</dbReference>
<dbReference type="AlphaFoldDB" id="A0A926NYW7"/>
<dbReference type="GO" id="GO:0006508">
    <property type="term" value="P:proteolysis"/>
    <property type="evidence" value="ECO:0007669"/>
    <property type="project" value="UniProtKB-KW"/>
</dbReference>
<dbReference type="PRINTS" id="PR00138">
    <property type="entry name" value="MATRIXIN"/>
</dbReference>
<accession>A0A926NYW7</accession>
<dbReference type="InterPro" id="IPR006026">
    <property type="entry name" value="Peptidase_Metallo"/>
</dbReference>
<keyword evidence="3" id="KW-0378">Hydrolase</keyword>
<dbReference type="SMART" id="SM00235">
    <property type="entry name" value="ZnMc"/>
    <property type="match status" value="1"/>
</dbReference>
<dbReference type="Pfam" id="PF00413">
    <property type="entry name" value="Peptidase_M10"/>
    <property type="match status" value="1"/>
</dbReference>
<evidence type="ECO:0000313" key="9">
    <source>
        <dbReference type="EMBL" id="MBD1547919.1"/>
    </source>
</evidence>
<comment type="caution">
    <text evidence="9">The sequence shown here is derived from an EMBL/GenBank/DDBJ whole genome shotgun (WGS) entry which is preliminary data.</text>
</comment>
<keyword evidence="7" id="KW-0732">Signal</keyword>
<sequence length="257" mass="27473">MTARALLLLAGAVAAWIMPGEAAQAGSAAYKLLKLDRQFVKWGAPQLGMPALITYAYADGPITDESARNCKSMDRLDAAAARSGLSVSDMTAAAEAAFRLWEKAGGVVFEKTDAVDRANIVIGAQTVPRGYAFTNVHKATGAPRTVSRERNSERGLGSEDREAVRPSGETTAQVAPISRSAICINPERTWKLGHDGDLKVYDLSFTFAHEIGHAIGLDHPGRKGEVMYFKYSEDFDGLQAGDISGIVRLYGPPASSN</sequence>
<dbReference type="GO" id="GO:0031012">
    <property type="term" value="C:extracellular matrix"/>
    <property type="evidence" value="ECO:0007669"/>
    <property type="project" value="InterPro"/>
</dbReference>